<dbReference type="Proteomes" id="UP001203058">
    <property type="component" value="Unassembled WGS sequence"/>
</dbReference>
<sequence>MSAESANDFDNILSASERWMGAWRDKNRRALESVMAVDYSLVVATAPHYHFDRETWIELALGSYTCTRFSYEHVQFHRLSSDIVAMSSVADQDASLGREDRSGRFFLTDIWRRSGQGWQVCARYSAPPSEVDRTITYMVGAERT</sequence>
<dbReference type="InterPro" id="IPR027843">
    <property type="entry name" value="DUF4440"/>
</dbReference>
<gene>
    <name evidence="2" type="ORF">LZ016_14635</name>
</gene>
<dbReference type="RefSeq" id="WP_241448192.1">
    <property type="nucleotide sequence ID" value="NZ_JAKZHW010000002.1"/>
</dbReference>
<dbReference type="Gene3D" id="3.10.450.50">
    <property type="match status" value="1"/>
</dbReference>
<reference evidence="2 3" key="1">
    <citation type="submission" date="2022-03" db="EMBL/GenBank/DDBJ databases">
        <authorList>
            <person name="Jo J.-H."/>
            <person name="Im W.-T."/>
        </authorList>
    </citation>
    <scope>NUCLEOTIDE SEQUENCE [LARGE SCALE GENOMIC DNA]</scope>
    <source>
        <strain evidence="2 3">SM33</strain>
    </source>
</reference>
<feature type="domain" description="DUF4440" evidence="1">
    <location>
        <begin position="12"/>
        <end position="120"/>
    </location>
</feature>
<dbReference type="SUPFAM" id="SSF54427">
    <property type="entry name" value="NTF2-like"/>
    <property type="match status" value="1"/>
</dbReference>
<evidence type="ECO:0000313" key="2">
    <source>
        <dbReference type="EMBL" id="MCH8617332.1"/>
    </source>
</evidence>
<comment type="caution">
    <text evidence="2">The sequence shown here is derived from an EMBL/GenBank/DDBJ whole genome shotgun (WGS) entry which is preliminary data.</text>
</comment>
<dbReference type="Pfam" id="PF14534">
    <property type="entry name" value="DUF4440"/>
    <property type="match status" value="1"/>
</dbReference>
<evidence type="ECO:0000259" key="1">
    <source>
        <dbReference type="Pfam" id="PF14534"/>
    </source>
</evidence>
<name>A0ABS9VQU1_9SPHN</name>
<keyword evidence="3" id="KW-1185">Reference proteome</keyword>
<dbReference type="EMBL" id="JAKZHW010000002">
    <property type="protein sequence ID" value="MCH8617332.1"/>
    <property type="molecule type" value="Genomic_DNA"/>
</dbReference>
<evidence type="ECO:0000313" key="3">
    <source>
        <dbReference type="Proteomes" id="UP001203058"/>
    </source>
</evidence>
<protein>
    <submittedName>
        <fullName evidence="2">Nuclear transport factor 2 family protein</fullName>
    </submittedName>
</protein>
<accession>A0ABS9VQU1</accession>
<proteinExistence type="predicted"/>
<dbReference type="InterPro" id="IPR032710">
    <property type="entry name" value="NTF2-like_dom_sf"/>
</dbReference>
<organism evidence="2 3">
    <name type="scientific">Sphingomonas telluris</name>
    <dbReference type="NCBI Taxonomy" id="2907998"/>
    <lineage>
        <taxon>Bacteria</taxon>
        <taxon>Pseudomonadati</taxon>
        <taxon>Pseudomonadota</taxon>
        <taxon>Alphaproteobacteria</taxon>
        <taxon>Sphingomonadales</taxon>
        <taxon>Sphingomonadaceae</taxon>
        <taxon>Sphingomonas</taxon>
    </lineage>
</organism>